<dbReference type="FunFam" id="1.10.8.270:FF:000016">
    <property type="entry name" value="TBC1 domain family member 2A"/>
    <property type="match status" value="1"/>
</dbReference>
<dbReference type="InterPro" id="IPR050302">
    <property type="entry name" value="Rab_GAP_TBC_domain"/>
</dbReference>
<dbReference type="EnsemblMetazoa" id="Aqu2.1.18088_001">
    <property type="protein sequence ID" value="Aqu2.1.18088_001"/>
    <property type="gene ID" value="Aqu2.1.18088"/>
</dbReference>
<feature type="region of interest" description="Disordered" evidence="1">
    <location>
        <begin position="348"/>
        <end position="375"/>
    </location>
</feature>
<feature type="region of interest" description="Disordered" evidence="1">
    <location>
        <begin position="392"/>
        <end position="419"/>
    </location>
</feature>
<accession>A0A1X7TSX2</accession>
<dbReference type="PANTHER" id="PTHR47219">
    <property type="entry name" value="RAB GTPASE-ACTIVATING PROTEIN 1-LIKE"/>
    <property type="match status" value="1"/>
</dbReference>
<feature type="compositionally biased region" description="Basic and acidic residues" evidence="1">
    <location>
        <begin position="364"/>
        <end position="373"/>
    </location>
</feature>
<dbReference type="Gene3D" id="1.10.472.80">
    <property type="entry name" value="Ypt/Rab-GAP domain of gyp1p, domain 3"/>
    <property type="match status" value="1"/>
</dbReference>
<dbReference type="InterPro" id="IPR000195">
    <property type="entry name" value="Rab-GAP-TBC_dom"/>
</dbReference>
<dbReference type="Gene3D" id="1.10.8.270">
    <property type="entry name" value="putative rabgap domain of human tbc1 domain family member 14 like domains"/>
    <property type="match status" value="1"/>
</dbReference>
<evidence type="ECO:0000313" key="4">
    <source>
        <dbReference type="Proteomes" id="UP000007879"/>
    </source>
</evidence>
<dbReference type="OrthoDB" id="294251at2759"/>
<feature type="compositionally biased region" description="Basic and acidic residues" evidence="1">
    <location>
        <begin position="394"/>
        <end position="405"/>
    </location>
</feature>
<dbReference type="GO" id="GO:0031267">
    <property type="term" value="F:small GTPase binding"/>
    <property type="evidence" value="ECO:0007669"/>
    <property type="project" value="TreeGrafter"/>
</dbReference>
<reference evidence="4" key="1">
    <citation type="journal article" date="2010" name="Nature">
        <title>The Amphimedon queenslandica genome and the evolution of animal complexity.</title>
        <authorList>
            <person name="Srivastava M."/>
            <person name="Simakov O."/>
            <person name="Chapman J."/>
            <person name="Fahey B."/>
            <person name="Gauthier M.E."/>
            <person name="Mitros T."/>
            <person name="Richards G.S."/>
            <person name="Conaco C."/>
            <person name="Dacre M."/>
            <person name="Hellsten U."/>
            <person name="Larroux C."/>
            <person name="Putnam N.H."/>
            <person name="Stanke M."/>
            <person name="Adamska M."/>
            <person name="Darling A."/>
            <person name="Degnan S.M."/>
            <person name="Oakley T.H."/>
            <person name="Plachetzki D.C."/>
            <person name="Zhai Y."/>
            <person name="Adamski M."/>
            <person name="Calcino A."/>
            <person name="Cummins S.F."/>
            <person name="Goodstein D.M."/>
            <person name="Harris C."/>
            <person name="Jackson D.J."/>
            <person name="Leys S.P."/>
            <person name="Shu S."/>
            <person name="Woodcroft B.J."/>
            <person name="Vervoort M."/>
            <person name="Kosik K.S."/>
            <person name="Manning G."/>
            <person name="Degnan B.M."/>
            <person name="Rokhsar D.S."/>
        </authorList>
    </citation>
    <scope>NUCLEOTIDE SEQUENCE [LARGE SCALE GENOMIC DNA]</scope>
</reference>
<dbReference type="PANTHER" id="PTHR47219:SF9">
    <property type="entry name" value="GTPASE ACTIVATING PROTEIN AND CENTROSOME-ASSOCIATED, ISOFORM B"/>
    <property type="match status" value="1"/>
</dbReference>
<dbReference type="Pfam" id="PF00566">
    <property type="entry name" value="RabGAP-TBC"/>
    <property type="match status" value="1"/>
</dbReference>
<dbReference type="EnsemblMetazoa" id="XM_011408578.2">
    <property type="protein sequence ID" value="XP_011406880.1"/>
    <property type="gene ID" value="LOC105314415"/>
</dbReference>
<dbReference type="SMART" id="SM00164">
    <property type="entry name" value="TBC"/>
    <property type="match status" value="1"/>
</dbReference>
<dbReference type="InParanoid" id="A0A1X7TSX2"/>
<sequence>MGEEKSEVDRHGFMLDDECCNGSCFILSEDASSNIDPSDPAKLRGYIKRGLTASERGIVWQSALNAKETKNKHKDFNYKECISRLNDELQISSVTDYKDIIVTINDKLKDSEGNEDNESLKTIRQILMDIDRTYPNHNLFDSGSENQAKLFHILSAYSQFDADIGYCQGMAYVVGLLLMYISDEETVFWCFTYLLSSKDHLHMVYHRTLNKVKLMSELLTFLIEKNYPQLSRHLKDMGVHGLMYSVQWFMCLFTNINCWDAVLLIADLFFTEGIHHLFNAGLAVIQNCAAELMVLSTIGEALPFLQNIPYRLVHRGQLKSLLFSHPVLINAKALDKYWEIAEKRLSEEEKGAREKHKRRQKRLRSPDDNDKQDIANGPTFFSRLANFFTPAKKQKTDESEHRGMPDTENQTPPVLPLPLSSFKKSIKSGYYTPDTGLVYTSPNTIEMKRITDSTSRGMLTSGYSEAKKLFSDSPSIQSPLLNNVLASGGERRSPRIARRRRREQQNLLQSPL</sequence>
<reference evidence="3" key="2">
    <citation type="submission" date="2017-05" db="UniProtKB">
        <authorList>
            <consortium name="EnsemblMetazoa"/>
        </authorList>
    </citation>
    <scope>IDENTIFICATION</scope>
</reference>
<gene>
    <name evidence="3" type="primary">105314415</name>
</gene>
<organism evidence="3">
    <name type="scientific">Amphimedon queenslandica</name>
    <name type="common">Sponge</name>
    <dbReference type="NCBI Taxonomy" id="400682"/>
    <lineage>
        <taxon>Eukaryota</taxon>
        <taxon>Metazoa</taxon>
        <taxon>Porifera</taxon>
        <taxon>Demospongiae</taxon>
        <taxon>Heteroscleromorpha</taxon>
        <taxon>Haplosclerida</taxon>
        <taxon>Niphatidae</taxon>
        <taxon>Amphimedon</taxon>
    </lineage>
</organism>
<dbReference type="KEGG" id="aqu:105314415"/>
<dbReference type="GO" id="GO:0005096">
    <property type="term" value="F:GTPase activator activity"/>
    <property type="evidence" value="ECO:0007669"/>
    <property type="project" value="TreeGrafter"/>
</dbReference>
<evidence type="ECO:0000256" key="1">
    <source>
        <dbReference type="SAM" id="MobiDB-lite"/>
    </source>
</evidence>
<dbReference type="Proteomes" id="UP000007879">
    <property type="component" value="Unassembled WGS sequence"/>
</dbReference>
<name>A0A1X7TSX2_AMPQE</name>
<proteinExistence type="predicted"/>
<keyword evidence="4" id="KW-1185">Reference proteome</keyword>
<dbReference type="eggNOG" id="KOG4436">
    <property type="taxonomic scope" value="Eukaryota"/>
</dbReference>
<feature type="region of interest" description="Disordered" evidence="1">
    <location>
        <begin position="486"/>
        <end position="512"/>
    </location>
</feature>
<dbReference type="InterPro" id="IPR035969">
    <property type="entry name" value="Rab-GAP_TBC_sf"/>
</dbReference>
<dbReference type="SUPFAM" id="SSF47923">
    <property type="entry name" value="Ypt/Rab-GAP domain of gyp1p"/>
    <property type="match status" value="2"/>
</dbReference>
<feature type="compositionally biased region" description="Basic residues" evidence="1">
    <location>
        <begin position="353"/>
        <end position="363"/>
    </location>
</feature>
<feature type="domain" description="Rab-GAP TBC" evidence="2">
    <location>
        <begin position="50"/>
        <end position="273"/>
    </location>
</feature>
<evidence type="ECO:0000259" key="2">
    <source>
        <dbReference type="PROSITE" id="PS50086"/>
    </source>
</evidence>
<evidence type="ECO:0000313" key="3">
    <source>
        <dbReference type="EnsemblMetazoa" id="Aqu2.1.18088_001"/>
    </source>
</evidence>
<dbReference type="PROSITE" id="PS50086">
    <property type="entry name" value="TBC_RABGAP"/>
    <property type="match status" value="1"/>
</dbReference>
<dbReference type="AlphaFoldDB" id="A0A1X7TSX2"/>
<protein>
    <recommendedName>
        <fullName evidence="2">Rab-GAP TBC domain-containing protein</fullName>
    </recommendedName>
</protein>